<dbReference type="Proteomes" id="UP000031166">
    <property type="component" value="Unassembled WGS sequence"/>
</dbReference>
<sequence length="89" mass="9772">MAHWNWPESTTFIREGTCGAGGAFRFDQAPDGRYFVMAKISQPAYETADVNMDYDVVLKPIIVAGGPARPQVDVVLDGGSWLSPVLREQ</sequence>
<accession>A0A0B4E2D7</accession>
<evidence type="ECO:0000313" key="1">
    <source>
        <dbReference type="EMBL" id="KIC60733.1"/>
    </source>
</evidence>
<proteinExistence type="predicted"/>
<name>A0A0B4E2D7_9CAUL</name>
<dbReference type="AlphaFoldDB" id="A0A0B4E2D7"/>
<dbReference type="EMBL" id="JWSY01000003">
    <property type="protein sequence ID" value="KIC60733.1"/>
    <property type="molecule type" value="Genomic_DNA"/>
</dbReference>
<protein>
    <submittedName>
        <fullName evidence="1">Uncharacterized protein</fullName>
    </submittedName>
</protein>
<reference evidence="1 2" key="1">
    <citation type="submission" date="2014-12" db="EMBL/GenBank/DDBJ databases">
        <title>Genome sequencing of Brevundimonas nasdae TPW30.</title>
        <authorList>
            <person name="Tan P.W."/>
            <person name="Chan K.-G."/>
        </authorList>
    </citation>
    <scope>NUCLEOTIDE SEQUENCE [LARGE SCALE GENOMIC DNA]</scope>
    <source>
        <strain evidence="1 2">TPW30</strain>
    </source>
</reference>
<organism evidence="1 2">
    <name type="scientific">Brevundimonas nasdae</name>
    <dbReference type="NCBI Taxonomy" id="172043"/>
    <lineage>
        <taxon>Bacteria</taxon>
        <taxon>Pseudomonadati</taxon>
        <taxon>Pseudomonadota</taxon>
        <taxon>Alphaproteobacteria</taxon>
        <taxon>Caulobacterales</taxon>
        <taxon>Caulobacteraceae</taxon>
        <taxon>Brevundimonas</taxon>
    </lineage>
</organism>
<gene>
    <name evidence="1" type="ORF">RM53_01145</name>
</gene>
<evidence type="ECO:0000313" key="2">
    <source>
        <dbReference type="Proteomes" id="UP000031166"/>
    </source>
</evidence>
<comment type="caution">
    <text evidence="1">The sequence shown here is derived from an EMBL/GenBank/DDBJ whole genome shotgun (WGS) entry which is preliminary data.</text>
</comment>
<dbReference type="SUPFAM" id="SSF117074">
    <property type="entry name" value="Hypothetical protein PA1324"/>
    <property type="match status" value="1"/>
</dbReference>